<organism evidence="2 3">
    <name type="scientific">Plakobranchus ocellatus</name>
    <dbReference type="NCBI Taxonomy" id="259542"/>
    <lineage>
        <taxon>Eukaryota</taxon>
        <taxon>Metazoa</taxon>
        <taxon>Spiralia</taxon>
        <taxon>Lophotrochozoa</taxon>
        <taxon>Mollusca</taxon>
        <taxon>Gastropoda</taxon>
        <taxon>Heterobranchia</taxon>
        <taxon>Euthyneura</taxon>
        <taxon>Panpulmonata</taxon>
        <taxon>Sacoglossa</taxon>
        <taxon>Placobranchoidea</taxon>
        <taxon>Plakobranchidae</taxon>
        <taxon>Plakobranchus</taxon>
    </lineage>
</organism>
<evidence type="ECO:0000256" key="1">
    <source>
        <dbReference type="SAM" id="Phobius"/>
    </source>
</evidence>
<sequence>MKVKDIHNPIYLIPSTLRHNVNHLTSRIRLLSSPRRKRHRVTEVTFVQRLLQGQKVMADFLSCGHLRSLISASTPVLYIGTIFILTIDRRL</sequence>
<comment type="caution">
    <text evidence="2">The sequence shown here is derived from an EMBL/GenBank/DDBJ whole genome shotgun (WGS) entry which is preliminary data.</text>
</comment>
<gene>
    <name evidence="2" type="ORF">PoB_002627800</name>
</gene>
<dbReference type="AlphaFoldDB" id="A0AAV3ZZF9"/>
<proteinExistence type="predicted"/>
<reference evidence="2 3" key="1">
    <citation type="journal article" date="2021" name="Elife">
        <title>Chloroplast acquisition without the gene transfer in kleptoplastic sea slugs, Plakobranchus ocellatus.</title>
        <authorList>
            <person name="Maeda T."/>
            <person name="Takahashi S."/>
            <person name="Yoshida T."/>
            <person name="Shimamura S."/>
            <person name="Takaki Y."/>
            <person name="Nagai Y."/>
            <person name="Toyoda A."/>
            <person name="Suzuki Y."/>
            <person name="Arimoto A."/>
            <person name="Ishii H."/>
            <person name="Satoh N."/>
            <person name="Nishiyama T."/>
            <person name="Hasebe M."/>
            <person name="Maruyama T."/>
            <person name="Minagawa J."/>
            <person name="Obokata J."/>
            <person name="Shigenobu S."/>
        </authorList>
    </citation>
    <scope>NUCLEOTIDE SEQUENCE [LARGE SCALE GENOMIC DNA]</scope>
</reference>
<accession>A0AAV3ZZF9</accession>
<evidence type="ECO:0000313" key="3">
    <source>
        <dbReference type="Proteomes" id="UP000735302"/>
    </source>
</evidence>
<feature type="transmembrane region" description="Helical" evidence="1">
    <location>
        <begin position="69"/>
        <end position="87"/>
    </location>
</feature>
<name>A0AAV3ZZF9_9GAST</name>
<dbReference type="Proteomes" id="UP000735302">
    <property type="component" value="Unassembled WGS sequence"/>
</dbReference>
<keyword evidence="3" id="KW-1185">Reference proteome</keyword>
<keyword evidence="1" id="KW-0472">Membrane</keyword>
<evidence type="ECO:0000313" key="2">
    <source>
        <dbReference type="EMBL" id="GFN99772.1"/>
    </source>
</evidence>
<keyword evidence="1" id="KW-0812">Transmembrane</keyword>
<protein>
    <submittedName>
        <fullName evidence="2">Uncharacterized protein</fullName>
    </submittedName>
</protein>
<dbReference type="EMBL" id="BLXT01003024">
    <property type="protein sequence ID" value="GFN99772.1"/>
    <property type="molecule type" value="Genomic_DNA"/>
</dbReference>
<keyword evidence="1" id="KW-1133">Transmembrane helix</keyword>